<comment type="caution">
    <text evidence="2">The sequence shown here is derived from an EMBL/GenBank/DDBJ whole genome shotgun (WGS) entry which is preliminary data.</text>
</comment>
<evidence type="ECO:0000313" key="3">
    <source>
        <dbReference type="Proteomes" id="UP000324222"/>
    </source>
</evidence>
<gene>
    <name evidence="2" type="ORF">E2C01_042759</name>
</gene>
<proteinExistence type="predicted"/>
<keyword evidence="3" id="KW-1185">Reference proteome</keyword>
<organism evidence="2 3">
    <name type="scientific">Portunus trituberculatus</name>
    <name type="common">Swimming crab</name>
    <name type="synonym">Neptunus trituberculatus</name>
    <dbReference type="NCBI Taxonomy" id="210409"/>
    <lineage>
        <taxon>Eukaryota</taxon>
        <taxon>Metazoa</taxon>
        <taxon>Ecdysozoa</taxon>
        <taxon>Arthropoda</taxon>
        <taxon>Crustacea</taxon>
        <taxon>Multicrustacea</taxon>
        <taxon>Malacostraca</taxon>
        <taxon>Eumalacostraca</taxon>
        <taxon>Eucarida</taxon>
        <taxon>Decapoda</taxon>
        <taxon>Pleocyemata</taxon>
        <taxon>Brachyura</taxon>
        <taxon>Eubrachyura</taxon>
        <taxon>Portunoidea</taxon>
        <taxon>Portunidae</taxon>
        <taxon>Portuninae</taxon>
        <taxon>Portunus</taxon>
    </lineage>
</organism>
<dbReference type="EMBL" id="VSRR010008584">
    <property type="protein sequence ID" value="MPC48972.1"/>
    <property type="molecule type" value="Genomic_DNA"/>
</dbReference>
<feature type="region of interest" description="Disordered" evidence="1">
    <location>
        <begin position="220"/>
        <end position="239"/>
    </location>
</feature>
<name>A0A5B7FR29_PORTR</name>
<dbReference type="Proteomes" id="UP000324222">
    <property type="component" value="Unassembled WGS sequence"/>
</dbReference>
<evidence type="ECO:0000313" key="2">
    <source>
        <dbReference type="EMBL" id="MPC48972.1"/>
    </source>
</evidence>
<dbReference type="AlphaFoldDB" id="A0A5B7FR29"/>
<feature type="compositionally biased region" description="Polar residues" evidence="1">
    <location>
        <begin position="223"/>
        <end position="239"/>
    </location>
</feature>
<reference evidence="2 3" key="1">
    <citation type="submission" date="2019-05" db="EMBL/GenBank/DDBJ databases">
        <title>Another draft genome of Portunus trituberculatus and its Hox gene families provides insights of decapod evolution.</title>
        <authorList>
            <person name="Jeong J.-H."/>
            <person name="Song I."/>
            <person name="Kim S."/>
            <person name="Choi T."/>
            <person name="Kim D."/>
            <person name="Ryu S."/>
            <person name="Kim W."/>
        </authorList>
    </citation>
    <scope>NUCLEOTIDE SEQUENCE [LARGE SCALE GENOMIC DNA]</scope>
    <source>
        <tissue evidence="2">Muscle</tissue>
    </source>
</reference>
<sequence>MLKSKSQGSPYLTDIDPSIVDVSQMVKMGIQVTLMSNLTHPALLVLGKGVVLPPGVYTSASVSLTEVRDTGLKTEIDLSETQCVPLDQVNYLTDLEGFFTVEQNCDLGAARICINQFYNCTNYAMNTRMSHDHLPPCQLVDHLHLHWLLLRVLGLDTHKQNKERVTSKNASLPEEHINCIKNAHPGADDNTPVDNEEEDSKRRQYMKMEKEELVTHTLRLKQEVSSNKNVIQSLSPQRL</sequence>
<accession>A0A5B7FR29</accession>
<feature type="region of interest" description="Disordered" evidence="1">
    <location>
        <begin position="180"/>
        <end position="204"/>
    </location>
</feature>
<protein>
    <submittedName>
        <fullName evidence="2">Uncharacterized protein</fullName>
    </submittedName>
</protein>
<dbReference type="OrthoDB" id="6366127at2759"/>
<evidence type="ECO:0000256" key="1">
    <source>
        <dbReference type="SAM" id="MobiDB-lite"/>
    </source>
</evidence>